<name>A0AAV2HPT0_LYMST</name>
<proteinExistence type="predicted"/>
<protein>
    <submittedName>
        <fullName evidence="3">Uncharacterized protein</fullName>
    </submittedName>
</protein>
<evidence type="ECO:0000256" key="2">
    <source>
        <dbReference type="SAM" id="SignalP"/>
    </source>
</evidence>
<feature type="signal peptide" evidence="2">
    <location>
        <begin position="1"/>
        <end position="15"/>
    </location>
</feature>
<reference evidence="3 4" key="1">
    <citation type="submission" date="2024-04" db="EMBL/GenBank/DDBJ databases">
        <authorList>
            <consortium name="Genoscope - CEA"/>
            <person name="William W."/>
        </authorList>
    </citation>
    <scope>NUCLEOTIDE SEQUENCE [LARGE SCALE GENOMIC DNA]</scope>
</reference>
<feature type="region of interest" description="Disordered" evidence="1">
    <location>
        <begin position="30"/>
        <end position="179"/>
    </location>
</feature>
<dbReference type="AlphaFoldDB" id="A0AAV2HPT0"/>
<organism evidence="3 4">
    <name type="scientific">Lymnaea stagnalis</name>
    <name type="common">Great pond snail</name>
    <name type="synonym">Helix stagnalis</name>
    <dbReference type="NCBI Taxonomy" id="6523"/>
    <lineage>
        <taxon>Eukaryota</taxon>
        <taxon>Metazoa</taxon>
        <taxon>Spiralia</taxon>
        <taxon>Lophotrochozoa</taxon>
        <taxon>Mollusca</taxon>
        <taxon>Gastropoda</taxon>
        <taxon>Heterobranchia</taxon>
        <taxon>Euthyneura</taxon>
        <taxon>Panpulmonata</taxon>
        <taxon>Hygrophila</taxon>
        <taxon>Lymnaeoidea</taxon>
        <taxon>Lymnaeidae</taxon>
        <taxon>Lymnaea</taxon>
    </lineage>
</organism>
<sequence length="401" mass="46078">MRLLIVLLAVPMVLAGDFAKMWAEVEDKIKEKGWGDEKKEELKDVVDKSWGEQEVKGWGEEDLKGWGEEGSKGSGEEKSKGWGDEKAKGWGDEKSKGWGDEKAKGWGDEKAKGWGDEKAKGWGDEKSKGWGDEKSKGWGDEKKSKGWGDEKKSKGWGDDKSKGWGEKKSQGSEDDKKSVDVEQKKVLFEQFKDWLKSQERHDDAQEEYKEYMARNVDKFKEYLKIKEFKENQEKEAKQAIYRQMEKIHMKKMLTEKLTGLTKEYKEQKLHFIFSITGHFLEFCKCDNSRDILERIASGQFGSPDLEVDDSAQLSDTLDIEDFGINGTLAMFNSSIAEYMNNSSKKEEKIKWFASLERAEQVKFVLNEYVTIMCSSAKQLTNVLRHAEPDLVAYNKKLRTGQ</sequence>
<accession>A0AAV2HPT0</accession>
<dbReference type="Proteomes" id="UP001497497">
    <property type="component" value="Unassembled WGS sequence"/>
</dbReference>
<comment type="caution">
    <text evidence="3">The sequence shown here is derived from an EMBL/GenBank/DDBJ whole genome shotgun (WGS) entry which is preliminary data.</text>
</comment>
<evidence type="ECO:0000313" key="3">
    <source>
        <dbReference type="EMBL" id="CAL1535510.1"/>
    </source>
</evidence>
<feature type="chain" id="PRO_5043528027" evidence="2">
    <location>
        <begin position="16"/>
        <end position="401"/>
    </location>
</feature>
<gene>
    <name evidence="3" type="ORF">GSLYS_00009470001</name>
</gene>
<dbReference type="EMBL" id="CAXITT010000204">
    <property type="protein sequence ID" value="CAL1535510.1"/>
    <property type="molecule type" value="Genomic_DNA"/>
</dbReference>
<keyword evidence="4" id="KW-1185">Reference proteome</keyword>
<evidence type="ECO:0000256" key="1">
    <source>
        <dbReference type="SAM" id="MobiDB-lite"/>
    </source>
</evidence>
<evidence type="ECO:0000313" key="4">
    <source>
        <dbReference type="Proteomes" id="UP001497497"/>
    </source>
</evidence>
<keyword evidence="2" id="KW-0732">Signal</keyword>